<name>A0A841M3S7_9HYPH</name>
<dbReference type="Proteomes" id="UP000555393">
    <property type="component" value="Unassembled WGS sequence"/>
</dbReference>
<dbReference type="InterPro" id="IPR018392">
    <property type="entry name" value="LysM"/>
</dbReference>
<dbReference type="Pfam" id="PF01476">
    <property type="entry name" value="LysM"/>
    <property type="match status" value="1"/>
</dbReference>
<sequence length="451" mass="47660">MQKSRYALVGFAVVVILGGVLAFCGFPVKNTPVKGTDVSQPVTQAPVETKTAPEATAPQVTEPAQKPVTELKIVEPAAVEPQSTTENKEPASADNTNATTLGVEVPVFDLVRVEPDGGVVIAGKSLPGAAVDVLSGSRVLGSVKATENGDFVIAFDEALKPGDHSLVLRSTSTDNKVATSAQTAIVSIPDAVNGQVLALVEEPGQASRMITRPHTDDVKTQPNDGEQAAQINDKDASDAVSDASAKDAPIAVEAVEIEVNTIYIAGQAMPDHSVIVYANEKMLGRSAVSPEGRFLVESQQPLAVGDYIIRADLLNKSQKVIASARVPFRREAGDNISAVAPSLKAHKAANQTPDNAQEPANAPMQASEVTSQTPALEHVSGSVIIRKGDNLWTISKRTYGKGTRYTTIYLANRDQIRNPDLIWPGQVFTMPDQPLSDTDAANALRETNPKP</sequence>
<dbReference type="CDD" id="cd00118">
    <property type="entry name" value="LysM"/>
    <property type="match status" value="1"/>
</dbReference>
<dbReference type="RefSeq" id="WP_184220226.1">
    <property type="nucleotide sequence ID" value="NZ_JACIIU010000002.1"/>
</dbReference>
<organism evidence="3 4">
    <name type="scientific">Paenochrobactrum gallinarii</name>
    <dbReference type="NCBI Taxonomy" id="643673"/>
    <lineage>
        <taxon>Bacteria</taxon>
        <taxon>Pseudomonadati</taxon>
        <taxon>Pseudomonadota</taxon>
        <taxon>Alphaproteobacteria</taxon>
        <taxon>Hyphomicrobiales</taxon>
        <taxon>Brucellaceae</taxon>
        <taxon>Paenochrobactrum</taxon>
    </lineage>
</organism>
<protein>
    <submittedName>
        <fullName evidence="3">Nucleoid-associated protein YgaU</fullName>
    </submittedName>
</protein>
<dbReference type="InterPro" id="IPR036779">
    <property type="entry name" value="LysM_dom_sf"/>
</dbReference>
<dbReference type="PANTHER" id="PTHR34700">
    <property type="entry name" value="POTASSIUM BINDING PROTEIN KBP"/>
    <property type="match status" value="1"/>
</dbReference>
<dbReference type="InterPro" id="IPR052196">
    <property type="entry name" value="Bact_Kbp"/>
</dbReference>
<gene>
    <name evidence="3" type="ORF">FHS77_000768</name>
</gene>
<dbReference type="EMBL" id="JACIIU010000002">
    <property type="protein sequence ID" value="MBB6260244.1"/>
    <property type="molecule type" value="Genomic_DNA"/>
</dbReference>
<dbReference type="AlphaFoldDB" id="A0A841M3S7"/>
<comment type="caution">
    <text evidence="3">The sequence shown here is derived from an EMBL/GenBank/DDBJ whole genome shotgun (WGS) entry which is preliminary data.</text>
</comment>
<dbReference type="SMART" id="SM00257">
    <property type="entry name" value="LysM"/>
    <property type="match status" value="1"/>
</dbReference>
<accession>A0A841M3S7</accession>
<dbReference type="PANTHER" id="PTHR34700:SF4">
    <property type="entry name" value="PHAGE-LIKE ELEMENT PBSX PROTEIN XKDP"/>
    <property type="match status" value="1"/>
</dbReference>
<feature type="region of interest" description="Disordered" evidence="1">
    <location>
        <begin position="432"/>
        <end position="451"/>
    </location>
</feature>
<feature type="region of interest" description="Disordered" evidence="1">
    <location>
        <begin position="34"/>
        <end position="96"/>
    </location>
</feature>
<evidence type="ECO:0000313" key="3">
    <source>
        <dbReference type="EMBL" id="MBB6260244.1"/>
    </source>
</evidence>
<feature type="region of interest" description="Disordered" evidence="1">
    <location>
        <begin position="204"/>
        <end position="226"/>
    </location>
</feature>
<evidence type="ECO:0000256" key="1">
    <source>
        <dbReference type="SAM" id="MobiDB-lite"/>
    </source>
</evidence>
<reference evidence="3 4" key="1">
    <citation type="submission" date="2020-08" db="EMBL/GenBank/DDBJ databases">
        <title>Genomic Encyclopedia of Type Strains, Phase IV (KMG-IV): sequencing the most valuable type-strain genomes for metagenomic binning, comparative biology and taxonomic classification.</title>
        <authorList>
            <person name="Goeker M."/>
        </authorList>
    </citation>
    <scope>NUCLEOTIDE SEQUENCE [LARGE SCALE GENOMIC DNA]</scope>
    <source>
        <strain evidence="3 4">DSM 22336</strain>
    </source>
</reference>
<evidence type="ECO:0000313" key="4">
    <source>
        <dbReference type="Proteomes" id="UP000555393"/>
    </source>
</evidence>
<evidence type="ECO:0000259" key="2">
    <source>
        <dbReference type="PROSITE" id="PS51782"/>
    </source>
</evidence>
<dbReference type="Gene3D" id="3.10.350.10">
    <property type="entry name" value="LysM domain"/>
    <property type="match status" value="1"/>
</dbReference>
<dbReference type="PROSITE" id="PS51782">
    <property type="entry name" value="LYSM"/>
    <property type="match status" value="1"/>
</dbReference>
<feature type="region of interest" description="Disordered" evidence="1">
    <location>
        <begin position="348"/>
        <end position="368"/>
    </location>
</feature>
<keyword evidence="4" id="KW-1185">Reference proteome</keyword>
<proteinExistence type="predicted"/>
<feature type="domain" description="LysM" evidence="2">
    <location>
        <begin position="381"/>
        <end position="430"/>
    </location>
</feature>